<dbReference type="InterPro" id="IPR036380">
    <property type="entry name" value="Isochorismatase-like_sf"/>
</dbReference>
<dbReference type="PANTHER" id="PTHR14119">
    <property type="entry name" value="HYDROLASE"/>
    <property type="match status" value="1"/>
</dbReference>
<dbReference type="GeneID" id="135374829"/>
<evidence type="ECO:0000256" key="2">
    <source>
        <dbReference type="ARBA" id="ARBA00040688"/>
    </source>
</evidence>
<evidence type="ECO:0000259" key="3">
    <source>
        <dbReference type="Pfam" id="PF00857"/>
    </source>
</evidence>
<dbReference type="RefSeq" id="XP_064471974.1">
    <property type="nucleotide sequence ID" value="XM_064615904.1"/>
</dbReference>
<feature type="domain" description="Isochorismatase-like" evidence="3">
    <location>
        <begin position="12"/>
        <end position="162"/>
    </location>
</feature>
<name>A0A2R5LGX7_9ACAR</name>
<dbReference type="AlphaFoldDB" id="A0A2R5LGX7"/>
<dbReference type="FunFam" id="3.40.50.850:FF:000001">
    <property type="entry name" value="Isochorismatase domain-containing protein 1"/>
    <property type="match status" value="1"/>
</dbReference>
<dbReference type="PANTHER" id="PTHR14119:SF17">
    <property type="entry name" value="ISOCHORISMATASE DOMAIN-CONTAINING PROTEIN 1"/>
    <property type="match status" value="1"/>
</dbReference>
<evidence type="ECO:0000256" key="1">
    <source>
        <dbReference type="ARBA" id="ARBA00006336"/>
    </source>
</evidence>
<protein>
    <recommendedName>
        <fullName evidence="2">Isochorismatase domain-containing protein 1</fullName>
    </recommendedName>
</protein>
<dbReference type="InterPro" id="IPR050993">
    <property type="entry name" value="Isochorismatase_domain"/>
</dbReference>
<organism evidence="4">
    <name type="scientific">Ornithodoros turicata</name>
    <dbReference type="NCBI Taxonomy" id="34597"/>
    <lineage>
        <taxon>Eukaryota</taxon>
        <taxon>Metazoa</taxon>
        <taxon>Ecdysozoa</taxon>
        <taxon>Arthropoda</taxon>
        <taxon>Chelicerata</taxon>
        <taxon>Arachnida</taxon>
        <taxon>Acari</taxon>
        <taxon>Parasitiformes</taxon>
        <taxon>Ixodida</taxon>
        <taxon>Ixodoidea</taxon>
        <taxon>Argasidae</taxon>
        <taxon>Ornithodorinae</taxon>
        <taxon>Ornithodoros</taxon>
    </lineage>
</organism>
<comment type="similarity">
    <text evidence="1">Belongs to the isochorismatase family.</text>
</comment>
<dbReference type="InterPro" id="IPR000868">
    <property type="entry name" value="Isochorismatase-like_dom"/>
</dbReference>
<dbReference type="KEGG" id="oti:135374829"/>
<dbReference type="GeneID" id="135386142"/>
<dbReference type="KEGG" id="oti:135386142"/>
<proteinExistence type="inferred from homology"/>
<dbReference type="RefSeq" id="XP_064463832.1">
    <property type="nucleotide sequence ID" value="XM_064607762.1"/>
</dbReference>
<dbReference type="Pfam" id="PF00857">
    <property type="entry name" value="Isochorismatase"/>
    <property type="match status" value="1"/>
</dbReference>
<sequence>MPRSGKMAVEETAFFMCDIQEKFRQAIRYFPEITDAAQKLLQLSKLLKIPLIVTEQYPSGLGNTVAELDINHAVGVHQKTKFSMVVPEVIRFLDGPIGKQIEVVVLFGIEAHICVEQTAMDLLGHGKIVHIVADATSSRSQDDRILAFERLRQIGCFVDTTESIIFKLVKDKGHPLFNDIRQMIKNVTHDTGLSKM</sequence>
<dbReference type="EMBL" id="GGLE01004638">
    <property type="protein sequence ID" value="MBY08764.1"/>
    <property type="molecule type" value="Transcribed_RNA"/>
</dbReference>
<accession>A0A2R5LGX7</accession>
<evidence type="ECO:0000313" key="4">
    <source>
        <dbReference type="EMBL" id="MBY08764.1"/>
    </source>
</evidence>
<reference evidence="4" key="1">
    <citation type="submission" date="2018-03" db="EMBL/GenBank/DDBJ databases">
        <title>The relapsing fever spirochete Borrelia turicatae persists in the highly oxidative environment of its soft-bodied tick vector.</title>
        <authorList>
            <person name="Bourret T.J."/>
            <person name="Boyle W.K."/>
            <person name="Valenzuela J.G."/>
            <person name="Oliveira F."/>
            <person name="Lopez J.E."/>
        </authorList>
    </citation>
    <scope>NUCLEOTIDE SEQUENCE</scope>
    <source>
        <strain evidence="4">Kansas strain/isolate</strain>
        <tissue evidence="4">Salivary glands</tissue>
    </source>
</reference>
<dbReference type="Gene3D" id="3.40.50.850">
    <property type="entry name" value="Isochorismatase-like"/>
    <property type="match status" value="1"/>
</dbReference>
<dbReference type="SUPFAM" id="SSF52499">
    <property type="entry name" value="Isochorismatase-like hydrolases"/>
    <property type="match status" value="1"/>
</dbReference>